<feature type="transmembrane region" description="Helical" evidence="3">
    <location>
        <begin position="558"/>
        <end position="579"/>
    </location>
</feature>
<accession>A0AAV1N3Q6</accession>
<keyword evidence="3" id="KW-0472">Membrane</keyword>
<keyword evidence="3" id="KW-0812">Transmembrane</keyword>
<sequence>MESGPHRKAQISIYAKKGPPTSIQSSTVPLEDVQALDQETQLPPAEVVPVVAPPSLKEVQQAMQEASEQVEGRGAEEVLKELLERVVEAALGQVEGGSEGKMDEATVHEEVEEDTLGTKEGETEANTAAEVLEQAVEEEEEVEGEDTATKGGVAGVEEEQEVTEMDSFEDAAEEGDGIGEGEGETAVGSVEDTTAGVETGSREAAGVEVIGESLDTEISQEVVEETVAALVETGRDLAVEKARVEANNEQIVLSEEKREAEEETQEAEESPAAVEFAMGGWPEQETVVESDPSMTLGVGDVEQIEDAWGMEEDLEEETQVDEMESEVVILPSDNYEVETTQTVVGEPVEEEEINIVNDTEGQGQGLSQKVEDEQGHLVVEGGATEEAEAVGAEMGEAAGGERDGESVIKEESEALVNEGGDQEAGEEEQITLETSHGSETEDHDVLVISTPEPEDSVEEQSPEYQAPTPKPSLGGVETEENTLGGEKSDHGNEITTPTDDLLLHDPVVAQPTLDISVKDVLVVPPQAEGEVLGEANELVEDTAGTTETKELGLEAWKIGAISAAVLLVLESVVIIIYFLKCRNKNSAVALQRACEEGCVEPEAATGGDCSDDTLPAGNGDTQQIALDPSDVASTLAQNKEQQEEEHVIPMSDLLPSSTEESANSGPGPDSSQDLRTSIL</sequence>
<evidence type="ECO:0000313" key="5">
    <source>
        <dbReference type="Proteomes" id="UP001314229"/>
    </source>
</evidence>
<feature type="region of interest" description="Disordered" evidence="2">
    <location>
        <begin position="412"/>
        <end position="492"/>
    </location>
</feature>
<proteinExistence type="predicted"/>
<evidence type="ECO:0000313" key="4">
    <source>
        <dbReference type="EMBL" id="CAK6953549.1"/>
    </source>
</evidence>
<keyword evidence="5" id="KW-1185">Reference proteome</keyword>
<comment type="caution">
    <text evidence="4">The sequence shown here is derived from an EMBL/GenBank/DDBJ whole genome shotgun (WGS) entry which is preliminary data.</text>
</comment>
<evidence type="ECO:0000256" key="2">
    <source>
        <dbReference type="SAM" id="MobiDB-lite"/>
    </source>
</evidence>
<keyword evidence="3" id="KW-1133">Transmembrane helix</keyword>
<organism evidence="4 5">
    <name type="scientific">Scomber scombrus</name>
    <name type="common">Atlantic mackerel</name>
    <name type="synonym">Scomber vernalis</name>
    <dbReference type="NCBI Taxonomy" id="13677"/>
    <lineage>
        <taxon>Eukaryota</taxon>
        <taxon>Metazoa</taxon>
        <taxon>Chordata</taxon>
        <taxon>Craniata</taxon>
        <taxon>Vertebrata</taxon>
        <taxon>Euteleostomi</taxon>
        <taxon>Actinopterygii</taxon>
        <taxon>Neopterygii</taxon>
        <taxon>Teleostei</taxon>
        <taxon>Neoteleostei</taxon>
        <taxon>Acanthomorphata</taxon>
        <taxon>Pelagiaria</taxon>
        <taxon>Scombriformes</taxon>
        <taxon>Scombridae</taxon>
        <taxon>Scomber</taxon>
    </lineage>
</organism>
<feature type="compositionally biased region" description="Polar residues" evidence="2">
    <location>
        <begin position="654"/>
        <end position="679"/>
    </location>
</feature>
<feature type="compositionally biased region" description="Acidic residues" evidence="2">
    <location>
        <begin position="452"/>
        <end position="461"/>
    </location>
</feature>
<dbReference type="AlphaFoldDB" id="A0AAV1N3Q6"/>
<feature type="coiled-coil region" evidence="1">
    <location>
        <begin position="239"/>
        <end position="270"/>
    </location>
</feature>
<feature type="region of interest" description="Disordered" evidence="2">
    <location>
        <begin position="634"/>
        <end position="679"/>
    </location>
</feature>
<feature type="region of interest" description="Disordered" evidence="2">
    <location>
        <begin position="601"/>
        <end position="620"/>
    </location>
</feature>
<reference evidence="4 5" key="1">
    <citation type="submission" date="2024-01" db="EMBL/GenBank/DDBJ databases">
        <authorList>
            <person name="Alioto T."/>
            <person name="Alioto T."/>
            <person name="Gomez Garrido J."/>
        </authorList>
    </citation>
    <scope>NUCLEOTIDE SEQUENCE [LARGE SCALE GENOMIC DNA]</scope>
</reference>
<name>A0AAV1N3Q6_SCOSC</name>
<gene>
    <name evidence="4" type="ORF">FSCOSCO3_A027999</name>
</gene>
<evidence type="ECO:0000256" key="1">
    <source>
        <dbReference type="SAM" id="Coils"/>
    </source>
</evidence>
<feature type="compositionally biased region" description="Acidic residues" evidence="2">
    <location>
        <begin position="420"/>
        <end position="430"/>
    </location>
</feature>
<feature type="compositionally biased region" description="Basic and acidic residues" evidence="2">
    <location>
        <begin position="436"/>
        <end position="445"/>
    </location>
</feature>
<feature type="region of interest" description="Disordered" evidence="2">
    <location>
        <begin position="1"/>
        <end position="25"/>
    </location>
</feature>
<protein>
    <submittedName>
        <fullName evidence="4">Uncharacterized protein si:dkeyp-118a3.2</fullName>
    </submittedName>
</protein>
<dbReference type="Proteomes" id="UP001314229">
    <property type="component" value="Unassembled WGS sequence"/>
</dbReference>
<dbReference type="EMBL" id="CAWUFR010000013">
    <property type="protein sequence ID" value="CAK6953549.1"/>
    <property type="molecule type" value="Genomic_DNA"/>
</dbReference>
<evidence type="ECO:0000256" key="3">
    <source>
        <dbReference type="SAM" id="Phobius"/>
    </source>
</evidence>
<keyword evidence="1" id="KW-0175">Coiled coil</keyword>